<dbReference type="Proteomes" id="UP000287872">
    <property type="component" value="Unassembled WGS sequence"/>
</dbReference>
<comment type="caution">
    <text evidence="3">The sequence shown here is derived from an EMBL/GenBank/DDBJ whole genome shotgun (WGS) entry which is preliminary data.</text>
</comment>
<dbReference type="InterPro" id="IPR002881">
    <property type="entry name" value="DUF58"/>
</dbReference>
<dbReference type="EMBL" id="BHYK01000006">
    <property type="protein sequence ID" value="GCD09867.1"/>
    <property type="molecule type" value="Genomic_DNA"/>
</dbReference>
<evidence type="ECO:0000259" key="2">
    <source>
        <dbReference type="Pfam" id="PF01882"/>
    </source>
</evidence>
<reference evidence="3 4" key="1">
    <citation type="submission" date="2018-11" db="EMBL/GenBank/DDBJ databases">
        <title>Genome sequencing and assembly of Clostridium tagluense strain A121.</title>
        <authorList>
            <person name="Murakami T."/>
            <person name="Segawa T."/>
            <person name="Shcherbakova V.A."/>
            <person name="Mori H."/>
            <person name="Yoshimura Y."/>
        </authorList>
    </citation>
    <scope>NUCLEOTIDE SEQUENCE [LARGE SCALE GENOMIC DNA]</scope>
    <source>
        <strain evidence="3 4">A121</strain>
    </source>
</reference>
<keyword evidence="4" id="KW-1185">Reference proteome</keyword>
<gene>
    <name evidence="3" type="ORF">Ctaglu_14900</name>
</gene>
<name>A0A401UJZ0_9CLOT</name>
<feature type="domain" description="DUF58" evidence="2">
    <location>
        <begin position="190"/>
        <end position="265"/>
    </location>
</feature>
<organism evidence="3 4">
    <name type="scientific">Clostridium tagluense</name>
    <dbReference type="NCBI Taxonomy" id="360422"/>
    <lineage>
        <taxon>Bacteria</taxon>
        <taxon>Bacillati</taxon>
        <taxon>Bacillota</taxon>
        <taxon>Clostridia</taxon>
        <taxon>Eubacteriales</taxon>
        <taxon>Clostridiaceae</taxon>
        <taxon>Clostridium</taxon>
    </lineage>
</organism>
<dbReference type="PANTHER" id="PTHR34351">
    <property type="entry name" value="SLR1927 PROTEIN-RELATED"/>
    <property type="match status" value="1"/>
</dbReference>
<evidence type="ECO:0000313" key="3">
    <source>
        <dbReference type="EMBL" id="GCD09867.1"/>
    </source>
</evidence>
<dbReference type="AlphaFoldDB" id="A0A401UJZ0"/>
<sequence length="391" mass="44959">MNKKIVFLSIVAFIFAFLSGGNLPYAIFYVFTFSIILGIIYMCIAKKSLNAKLRYDSKIYNVGDIANFTIIAENLGIIPTPYVYVQSIMLRSLIEGYRGNLIFLGGDKCVWIKNKILFTKRGIYDFGDISLEASDLFCILKSVKNIHKELYIKVYPKVYDLSNISLSGRDCYENRINSKSGIDDFTLIKDIRKYNTGDNLKKVHWKLSAKHGELYVKNFDSISGKECNLFMNMHIDNLGSDLFEIIEEDMVDFSVSLAKYMVNNRIRTKLFINAKEQKNIEVESKEAFLGLMEYFLKSKSDGTLEFTSFIKSNLRHIPKGNWIGIVSIAVDDSLRDVLMNLKEMGYRVNVFYHGKVFNNLKNVNFLKNVELLKNVGIDCINFKQVIEKVKQ</sequence>
<keyword evidence="1" id="KW-0812">Transmembrane</keyword>
<keyword evidence="1" id="KW-0472">Membrane</keyword>
<accession>A0A401UJZ0</accession>
<protein>
    <recommendedName>
        <fullName evidence="2">DUF58 domain-containing protein</fullName>
    </recommendedName>
</protein>
<dbReference type="Pfam" id="PF01882">
    <property type="entry name" value="DUF58"/>
    <property type="match status" value="1"/>
</dbReference>
<keyword evidence="1" id="KW-1133">Transmembrane helix</keyword>
<evidence type="ECO:0000256" key="1">
    <source>
        <dbReference type="SAM" id="Phobius"/>
    </source>
</evidence>
<proteinExistence type="predicted"/>
<feature type="transmembrane region" description="Helical" evidence="1">
    <location>
        <begin position="26"/>
        <end position="44"/>
    </location>
</feature>
<dbReference type="PANTHER" id="PTHR34351:SF2">
    <property type="entry name" value="DUF58 DOMAIN-CONTAINING PROTEIN"/>
    <property type="match status" value="1"/>
</dbReference>
<evidence type="ECO:0000313" key="4">
    <source>
        <dbReference type="Proteomes" id="UP000287872"/>
    </source>
</evidence>